<dbReference type="InterPro" id="IPR019734">
    <property type="entry name" value="TPR_rpt"/>
</dbReference>
<dbReference type="AlphaFoldDB" id="A0AAJ5ZGC7"/>
<reference evidence="6 7" key="1">
    <citation type="submission" date="2019-11" db="EMBL/GenBank/DDBJ databases">
        <authorList>
            <person name="Cho J.-C."/>
        </authorList>
    </citation>
    <scope>NUCLEOTIDE SEQUENCE [LARGE SCALE GENOMIC DNA]</scope>
    <source>
        <strain evidence="5 6">JH1073</strain>
        <strain evidence="4 7">JH702</strain>
    </source>
</reference>
<dbReference type="Pfam" id="PF13414">
    <property type="entry name" value="TPR_11"/>
    <property type="match status" value="1"/>
</dbReference>
<accession>A0AAJ5ZGC7</accession>
<gene>
    <name evidence="4" type="ORF">GKO46_05790</name>
    <name evidence="5" type="ORF">GKO48_14035</name>
</gene>
<reference evidence="6" key="3">
    <citation type="submission" date="2023-06" db="EMBL/GenBank/DDBJ databases">
        <title>Pangenomics reveal diversification of enzyme families and niche specialization in globally abundant SAR202 bacteria.</title>
        <authorList>
            <person name="Saw J.H.W."/>
        </authorList>
    </citation>
    <scope>NUCLEOTIDE SEQUENCE [LARGE SCALE GENOMIC DNA]</scope>
    <source>
        <strain evidence="6">JH1073</strain>
    </source>
</reference>
<dbReference type="EMBL" id="WMBE01000002">
    <property type="protein sequence ID" value="MDG0866586.1"/>
    <property type="molecule type" value="Genomic_DNA"/>
</dbReference>
<dbReference type="PROSITE" id="PS50293">
    <property type="entry name" value="TPR_REGION"/>
    <property type="match status" value="1"/>
</dbReference>
<dbReference type="GO" id="GO:0046813">
    <property type="term" value="P:receptor-mediated virion attachment to host cell"/>
    <property type="evidence" value="ECO:0007669"/>
    <property type="project" value="TreeGrafter"/>
</dbReference>
<keyword evidence="1" id="KW-0677">Repeat</keyword>
<feature type="repeat" description="TPR" evidence="3">
    <location>
        <begin position="61"/>
        <end position="94"/>
    </location>
</feature>
<name>A0AAJ5ZGC7_9CHLR</name>
<evidence type="ECO:0000313" key="6">
    <source>
        <dbReference type="Proteomes" id="UP001219901"/>
    </source>
</evidence>
<dbReference type="Proteomes" id="UP001219901">
    <property type="component" value="Chromosome"/>
</dbReference>
<dbReference type="GO" id="GO:0009279">
    <property type="term" value="C:cell outer membrane"/>
    <property type="evidence" value="ECO:0007669"/>
    <property type="project" value="TreeGrafter"/>
</dbReference>
<evidence type="ECO:0000256" key="2">
    <source>
        <dbReference type="ARBA" id="ARBA00022803"/>
    </source>
</evidence>
<protein>
    <submittedName>
        <fullName evidence="5">Tetratricopeptide repeat protein</fullName>
    </submittedName>
</protein>
<sequence length="179" mass="20095">MPNPISNWITNLKARYRQSKLTTPEKTLNIFKNGVREVDEGHPQKAIKHFSEAIQRSSESAKLHHYRADAYAMDGQYENAIVDYDTAVRLNPSYPDTYLDRGNSHYQLDQLERALKDFSEAIRLKPDWGEAHANRAVIHVELGNPEESATDAETAKTLGVDTAQLEGMLQAAKNAPTSS</sequence>
<evidence type="ECO:0000313" key="5">
    <source>
        <dbReference type="EMBL" id="WFG40674.1"/>
    </source>
</evidence>
<dbReference type="SMART" id="SM00028">
    <property type="entry name" value="TPR"/>
    <property type="match status" value="3"/>
</dbReference>
<feature type="repeat" description="TPR" evidence="3">
    <location>
        <begin position="95"/>
        <end position="128"/>
    </location>
</feature>
<dbReference type="Proteomes" id="UP001321249">
    <property type="component" value="Unassembled WGS sequence"/>
</dbReference>
<dbReference type="RefSeq" id="WP_342824130.1">
    <property type="nucleotide sequence ID" value="NZ_CP046146.1"/>
</dbReference>
<reference evidence="5" key="2">
    <citation type="journal article" date="2023" name="Nat. Commun.">
        <title>Cultivation of marine bacteria of the SAR202 clade.</title>
        <authorList>
            <person name="Lim Y."/>
            <person name="Seo J.H."/>
            <person name="Giovannoni S.J."/>
            <person name="Kang I."/>
            <person name="Cho J.C."/>
        </authorList>
    </citation>
    <scope>NUCLEOTIDE SEQUENCE</scope>
    <source>
        <strain evidence="5">JH1073</strain>
    </source>
</reference>
<dbReference type="InterPro" id="IPR050498">
    <property type="entry name" value="Ycf3"/>
</dbReference>
<dbReference type="PROSITE" id="PS50005">
    <property type="entry name" value="TPR"/>
    <property type="match status" value="2"/>
</dbReference>
<keyword evidence="2 3" id="KW-0802">TPR repeat</keyword>
<organism evidence="5 6">
    <name type="scientific">Candidatus Lucifugimonas marina</name>
    <dbReference type="NCBI Taxonomy" id="3038979"/>
    <lineage>
        <taxon>Bacteria</taxon>
        <taxon>Bacillati</taxon>
        <taxon>Chloroflexota</taxon>
        <taxon>Dehalococcoidia</taxon>
        <taxon>SAR202 cluster</taxon>
        <taxon>Candidatus Lucifugimonadales</taxon>
        <taxon>Candidatus Lucifugimonadaceae</taxon>
        <taxon>Candidatus Lucifugimonas</taxon>
    </lineage>
</organism>
<dbReference type="EMBL" id="CP046147">
    <property type="protein sequence ID" value="WFG40674.1"/>
    <property type="molecule type" value="Genomic_DNA"/>
</dbReference>
<keyword evidence="6" id="KW-1185">Reference proteome</keyword>
<dbReference type="Gene3D" id="1.25.40.10">
    <property type="entry name" value="Tetratricopeptide repeat domain"/>
    <property type="match status" value="2"/>
</dbReference>
<evidence type="ECO:0000313" key="4">
    <source>
        <dbReference type="EMBL" id="MDG0866586.1"/>
    </source>
</evidence>
<dbReference type="InterPro" id="IPR011990">
    <property type="entry name" value="TPR-like_helical_dom_sf"/>
</dbReference>
<dbReference type="SUPFAM" id="SSF48452">
    <property type="entry name" value="TPR-like"/>
    <property type="match status" value="1"/>
</dbReference>
<evidence type="ECO:0000256" key="3">
    <source>
        <dbReference type="PROSITE-ProRule" id="PRU00339"/>
    </source>
</evidence>
<evidence type="ECO:0000256" key="1">
    <source>
        <dbReference type="ARBA" id="ARBA00022737"/>
    </source>
</evidence>
<dbReference type="PANTHER" id="PTHR44858">
    <property type="entry name" value="TETRATRICOPEPTIDE REPEAT PROTEIN 6"/>
    <property type="match status" value="1"/>
</dbReference>
<evidence type="ECO:0000313" key="7">
    <source>
        <dbReference type="Proteomes" id="UP001321249"/>
    </source>
</evidence>
<dbReference type="PANTHER" id="PTHR44858:SF1">
    <property type="entry name" value="UDP-N-ACETYLGLUCOSAMINE--PEPTIDE N-ACETYLGLUCOSAMINYLTRANSFERASE SPINDLY-RELATED"/>
    <property type="match status" value="1"/>
</dbReference>
<proteinExistence type="predicted"/>